<protein>
    <submittedName>
        <fullName evidence="3">MBL fold metallo-hydrolase</fullName>
    </submittedName>
</protein>
<dbReference type="AlphaFoldDB" id="A0A942E0M5"/>
<organism evidence="3 4">
    <name type="scientific">Pseudaminobacter soli</name>
    <name type="common">ex Zhang et al. 2022</name>
    <dbReference type="NCBI Taxonomy" id="2831468"/>
    <lineage>
        <taxon>Bacteria</taxon>
        <taxon>Pseudomonadati</taxon>
        <taxon>Pseudomonadota</taxon>
        <taxon>Alphaproteobacteria</taxon>
        <taxon>Hyphomicrobiales</taxon>
        <taxon>Phyllobacteriaceae</taxon>
        <taxon>Pseudaminobacter</taxon>
    </lineage>
</organism>
<comment type="similarity">
    <text evidence="1">Belongs to the metallo-beta-lactamase superfamily. Class-B beta-lactamase family.</text>
</comment>
<sequence>MQKPVAEFWYGIEACHHNVLRLRETWIDPYLAGNIWLVRGSERDLVIDAGTGIVSPRLVIDSMVNKPVLAVACACYYDHAGGLHYFAERGCHRLDADQIANPTDESSVVSTYVSEAMLTALPYDGFEAANYRMQGAPPTVCFDDGDIIDLGDRRLEVLHVPGVTPGSMVLWEAATGSLFTCDTLYDDPVLERDFAVGDPITFADTLERLRGLPVNTVFAGHYQSFGRERMLELIDRILRAKRAQIQ</sequence>
<dbReference type="PANTHER" id="PTHR42951">
    <property type="entry name" value="METALLO-BETA-LACTAMASE DOMAIN-CONTAINING"/>
    <property type="match status" value="1"/>
</dbReference>
<dbReference type="InterPro" id="IPR036866">
    <property type="entry name" value="RibonucZ/Hydroxyglut_hydro"/>
</dbReference>
<gene>
    <name evidence="3" type="ORF">KEU06_23840</name>
</gene>
<keyword evidence="4" id="KW-1185">Reference proteome</keyword>
<accession>A0A942E0M5</accession>
<dbReference type="Proteomes" id="UP000680348">
    <property type="component" value="Unassembled WGS sequence"/>
</dbReference>
<dbReference type="SUPFAM" id="SSF56281">
    <property type="entry name" value="Metallo-hydrolase/oxidoreductase"/>
    <property type="match status" value="1"/>
</dbReference>
<dbReference type="InterPro" id="IPR001279">
    <property type="entry name" value="Metallo-B-lactamas"/>
</dbReference>
<comment type="caution">
    <text evidence="3">The sequence shown here is derived from an EMBL/GenBank/DDBJ whole genome shotgun (WGS) entry which is preliminary data.</text>
</comment>
<dbReference type="RefSeq" id="WP_188257216.1">
    <property type="nucleotide sequence ID" value="NZ_JABVCF010000015.1"/>
</dbReference>
<proteinExistence type="inferred from homology"/>
<evidence type="ECO:0000313" key="3">
    <source>
        <dbReference type="EMBL" id="MBS3651654.1"/>
    </source>
</evidence>
<evidence type="ECO:0000259" key="2">
    <source>
        <dbReference type="SMART" id="SM00849"/>
    </source>
</evidence>
<reference evidence="3" key="1">
    <citation type="submission" date="2021-04" db="EMBL/GenBank/DDBJ databases">
        <title>Pseudaminobacter soli sp. nov., isolated from paddy soil contaminated by heavy metals.</title>
        <authorList>
            <person name="Zhang K."/>
        </authorList>
    </citation>
    <scope>NUCLEOTIDE SEQUENCE</scope>
    <source>
        <strain evidence="3">19-2017</strain>
    </source>
</reference>
<dbReference type="SMART" id="SM00849">
    <property type="entry name" value="Lactamase_B"/>
    <property type="match status" value="1"/>
</dbReference>
<evidence type="ECO:0000313" key="4">
    <source>
        <dbReference type="Proteomes" id="UP000680348"/>
    </source>
</evidence>
<dbReference type="PANTHER" id="PTHR42951:SF4">
    <property type="entry name" value="ACYL-COENZYME A THIOESTERASE MBLAC2"/>
    <property type="match status" value="1"/>
</dbReference>
<dbReference type="Pfam" id="PF00753">
    <property type="entry name" value="Lactamase_B"/>
    <property type="match status" value="1"/>
</dbReference>
<evidence type="ECO:0000256" key="1">
    <source>
        <dbReference type="ARBA" id="ARBA00005250"/>
    </source>
</evidence>
<feature type="domain" description="Metallo-beta-lactamase" evidence="2">
    <location>
        <begin position="32"/>
        <end position="221"/>
    </location>
</feature>
<dbReference type="GO" id="GO:0017001">
    <property type="term" value="P:antibiotic catabolic process"/>
    <property type="evidence" value="ECO:0007669"/>
    <property type="project" value="UniProtKB-ARBA"/>
</dbReference>
<name>A0A942E0M5_9HYPH</name>
<dbReference type="EMBL" id="JAGWCR010000015">
    <property type="protein sequence ID" value="MBS3651654.1"/>
    <property type="molecule type" value="Genomic_DNA"/>
</dbReference>
<dbReference type="Gene3D" id="3.60.15.10">
    <property type="entry name" value="Ribonuclease Z/Hydroxyacylglutathione hydrolase-like"/>
    <property type="match status" value="1"/>
</dbReference>
<dbReference type="InterPro" id="IPR050855">
    <property type="entry name" value="NDM-1-like"/>
</dbReference>